<evidence type="ECO:0000313" key="6">
    <source>
        <dbReference type="EMBL" id="GGM01936.1"/>
    </source>
</evidence>
<dbReference type="GO" id="GO:0000976">
    <property type="term" value="F:transcription cis-regulatory region binding"/>
    <property type="evidence" value="ECO:0007669"/>
    <property type="project" value="TreeGrafter"/>
</dbReference>
<dbReference type="PRINTS" id="PR00455">
    <property type="entry name" value="HTHTETR"/>
</dbReference>
<evidence type="ECO:0000259" key="5">
    <source>
        <dbReference type="PROSITE" id="PS50977"/>
    </source>
</evidence>
<dbReference type="InterPro" id="IPR036271">
    <property type="entry name" value="Tet_transcr_reg_TetR-rel_C_sf"/>
</dbReference>
<dbReference type="InterPro" id="IPR001647">
    <property type="entry name" value="HTH_TetR"/>
</dbReference>
<gene>
    <name evidence="6" type="ORF">GCM10011534_24690</name>
</gene>
<feature type="domain" description="HTH tetR-type" evidence="5">
    <location>
        <begin position="11"/>
        <end position="71"/>
    </location>
</feature>
<evidence type="ECO:0000256" key="3">
    <source>
        <dbReference type="ARBA" id="ARBA00023163"/>
    </source>
</evidence>
<reference evidence="6" key="2">
    <citation type="submission" date="2020-09" db="EMBL/GenBank/DDBJ databases">
        <authorList>
            <person name="Sun Q."/>
            <person name="Zhou Y."/>
        </authorList>
    </citation>
    <scope>NUCLEOTIDE SEQUENCE</scope>
    <source>
        <strain evidence="6">CGMCC 1.6293</strain>
    </source>
</reference>
<proteinExistence type="predicted"/>
<dbReference type="PANTHER" id="PTHR30055">
    <property type="entry name" value="HTH-TYPE TRANSCRIPTIONAL REGULATOR RUTR"/>
    <property type="match status" value="1"/>
</dbReference>
<dbReference type="EMBL" id="BMLF01000002">
    <property type="protein sequence ID" value="GGM01936.1"/>
    <property type="molecule type" value="Genomic_DNA"/>
</dbReference>
<dbReference type="Gene3D" id="1.10.10.60">
    <property type="entry name" value="Homeodomain-like"/>
    <property type="match status" value="1"/>
</dbReference>
<dbReference type="InterPro" id="IPR039536">
    <property type="entry name" value="TetR_C_Proteobacteria"/>
</dbReference>
<dbReference type="Proteomes" id="UP000649829">
    <property type="component" value="Unassembled WGS sequence"/>
</dbReference>
<evidence type="ECO:0000256" key="4">
    <source>
        <dbReference type="PROSITE-ProRule" id="PRU00335"/>
    </source>
</evidence>
<dbReference type="InterPro" id="IPR050109">
    <property type="entry name" value="HTH-type_TetR-like_transc_reg"/>
</dbReference>
<comment type="caution">
    <text evidence="6">The sequence shown here is derived from an EMBL/GenBank/DDBJ whole genome shotgun (WGS) entry which is preliminary data.</text>
</comment>
<name>A0A917WF91_9RHOB</name>
<dbReference type="SUPFAM" id="SSF46689">
    <property type="entry name" value="Homeodomain-like"/>
    <property type="match status" value="1"/>
</dbReference>
<dbReference type="PANTHER" id="PTHR30055:SF146">
    <property type="entry name" value="HTH-TYPE TRANSCRIPTIONAL DUAL REGULATOR CECR"/>
    <property type="match status" value="1"/>
</dbReference>
<dbReference type="Gene3D" id="1.10.357.10">
    <property type="entry name" value="Tetracycline Repressor, domain 2"/>
    <property type="match status" value="1"/>
</dbReference>
<protein>
    <submittedName>
        <fullName evidence="6">TetR family transcriptional regulator</fullName>
    </submittedName>
</protein>
<feature type="DNA-binding region" description="H-T-H motif" evidence="4">
    <location>
        <begin position="34"/>
        <end position="53"/>
    </location>
</feature>
<dbReference type="Pfam" id="PF14246">
    <property type="entry name" value="TetR_C_7"/>
    <property type="match status" value="1"/>
</dbReference>
<dbReference type="RefSeq" id="WP_028287663.1">
    <property type="nucleotide sequence ID" value="NZ_BMLF01000002.1"/>
</dbReference>
<dbReference type="InterPro" id="IPR009057">
    <property type="entry name" value="Homeodomain-like_sf"/>
</dbReference>
<organism evidence="6 7">
    <name type="scientific">Pseudooceanicola nanhaiensis</name>
    <dbReference type="NCBI Taxonomy" id="375761"/>
    <lineage>
        <taxon>Bacteria</taxon>
        <taxon>Pseudomonadati</taxon>
        <taxon>Pseudomonadota</taxon>
        <taxon>Alphaproteobacteria</taxon>
        <taxon>Rhodobacterales</taxon>
        <taxon>Paracoccaceae</taxon>
        <taxon>Pseudooceanicola</taxon>
    </lineage>
</organism>
<dbReference type="PROSITE" id="PS50977">
    <property type="entry name" value="HTH_TETR_2"/>
    <property type="match status" value="1"/>
</dbReference>
<dbReference type="AlphaFoldDB" id="A0A917WF91"/>
<sequence>MNAHDTAIRRGRKFEQVLEGAREVFLAEGFEGAGVDEIARKAGVSKATLYSYFPDKRLLFFEVAKRECMKLSEDAMELMNTPKPVRDVLEIAAHRLLEFFNSDLSINVFRVCIAECERFPELAQEFYRNGPALGRARLVEFLDRARARGQLEIDDVEMAADQFAELCKSRVFTDRILGIRGEFADNELAMIAGEAVETFMSRYGRSD</sequence>
<dbReference type="GO" id="GO:0003700">
    <property type="term" value="F:DNA-binding transcription factor activity"/>
    <property type="evidence" value="ECO:0007669"/>
    <property type="project" value="TreeGrafter"/>
</dbReference>
<dbReference type="Pfam" id="PF00440">
    <property type="entry name" value="TetR_N"/>
    <property type="match status" value="1"/>
</dbReference>
<evidence type="ECO:0000313" key="7">
    <source>
        <dbReference type="Proteomes" id="UP000649829"/>
    </source>
</evidence>
<keyword evidence="1" id="KW-0805">Transcription regulation</keyword>
<evidence type="ECO:0000256" key="2">
    <source>
        <dbReference type="ARBA" id="ARBA00023125"/>
    </source>
</evidence>
<dbReference type="SUPFAM" id="SSF48498">
    <property type="entry name" value="Tetracyclin repressor-like, C-terminal domain"/>
    <property type="match status" value="1"/>
</dbReference>
<evidence type="ECO:0000256" key="1">
    <source>
        <dbReference type="ARBA" id="ARBA00023015"/>
    </source>
</evidence>
<reference evidence="6" key="1">
    <citation type="journal article" date="2014" name="Int. J. Syst. Evol. Microbiol.">
        <title>Complete genome sequence of Corynebacterium casei LMG S-19264T (=DSM 44701T), isolated from a smear-ripened cheese.</title>
        <authorList>
            <consortium name="US DOE Joint Genome Institute (JGI-PGF)"/>
            <person name="Walter F."/>
            <person name="Albersmeier A."/>
            <person name="Kalinowski J."/>
            <person name="Ruckert C."/>
        </authorList>
    </citation>
    <scope>NUCLEOTIDE SEQUENCE</scope>
    <source>
        <strain evidence="6">CGMCC 1.6293</strain>
    </source>
</reference>
<keyword evidence="7" id="KW-1185">Reference proteome</keyword>
<keyword evidence="3" id="KW-0804">Transcription</keyword>
<accession>A0A917WF91</accession>
<dbReference type="FunFam" id="1.10.10.60:FF:000141">
    <property type="entry name" value="TetR family transcriptional regulator"/>
    <property type="match status" value="1"/>
</dbReference>
<keyword evidence="2 4" id="KW-0238">DNA-binding</keyword>